<proteinExistence type="predicted"/>
<gene>
    <name evidence="1" type="ORF">E6W99_16885</name>
</gene>
<keyword evidence="2" id="KW-1185">Reference proteome</keyword>
<evidence type="ECO:0000313" key="2">
    <source>
        <dbReference type="Proteomes" id="UP000310334"/>
    </source>
</evidence>
<dbReference type="AlphaFoldDB" id="A0A4S4BTI3"/>
<reference evidence="1 2" key="1">
    <citation type="submission" date="2019-04" db="EMBL/GenBank/DDBJ databases">
        <title>Bacillus sediminilitoris sp. nov., isolated from a tidal flat sediment on the East China Sea.</title>
        <authorList>
            <person name="Wei Y."/>
            <person name="Mao H."/>
            <person name="Fang J."/>
        </authorList>
    </citation>
    <scope>NUCLEOTIDE SEQUENCE [LARGE SCALE GENOMIC DNA]</scope>
    <source>
        <strain evidence="1 2">DSL-17</strain>
    </source>
</reference>
<name>A0A4S4BTI3_9BACI</name>
<dbReference type="Proteomes" id="UP000310334">
    <property type="component" value="Unassembled WGS sequence"/>
</dbReference>
<accession>A0A4S4BTI3</accession>
<dbReference type="RefSeq" id="WP_136355945.1">
    <property type="nucleotide sequence ID" value="NZ_CP046266.1"/>
</dbReference>
<dbReference type="EMBL" id="SSNT01000012">
    <property type="protein sequence ID" value="THF78226.1"/>
    <property type="molecule type" value="Genomic_DNA"/>
</dbReference>
<protein>
    <submittedName>
        <fullName evidence="1">Uncharacterized protein</fullName>
    </submittedName>
</protein>
<organism evidence="1 2">
    <name type="scientific">Metabacillus sediminilitoris</name>
    <dbReference type="NCBI Taxonomy" id="2567941"/>
    <lineage>
        <taxon>Bacteria</taxon>
        <taxon>Bacillati</taxon>
        <taxon>Bacillota</taxon>
        <taxon>Bacilli</taxon>
        <taxon>Bacillales</taxon>
        <taxon>Bacillaceae</taxon>
        <taxon>Metabacillus</taxon>
    </lineage>
</organism>
<comment type="caution">
    <text evidence="1">The sequence shown here is derived from an EMBL/GenBank/DDBJ whole genome shotgun (WGS) entry which is preliminary data.</text>
</comment>
<sequence length="96" mass="11249">MKIVIKEMKLKEKNRKKRWAWTCKICGEKVSLDSGDTYYEVKGIDGIGVKSRIIFNRTCSYECAKKYERDIAEMVSLERKYGKKGVNLQTQFTNNK</sequence>
<evidence type="ECO:0000313" key="1">
    <source>
        <dbReference type="EMBL" id="THF78226.1"/>
    </source>
</evidence>